<dbReference type="AlphaFoldDB" id="A9WFC8"/>
<gene>
    <name evidence="2" type="ordered locus">Caur_2913</name>
</gene>
<evidence type="ECO:0000313" key="3">
    <source>
        <dbReference type="Proteomes" id="UP000002008"/>
    </source>
</evidence>
<feature type="signal peptide" evidence="1">
    <location>
        <begin position="1"/>
        <end position="19"/>
    </location>
</feature>
<dbReference type="SUPFAM" id="SSF82171">
    <property type="entry name" value="DPP6 N-terminal domain-like"/>
    <property type="match status" value="1"/>
</dbReference>
<evidence type="ECO:0008006" key="4">
    <source>
        <dbReference type="Google" id="ProtNLM"/>
    </source>
</evidence>
<protein>
    <recommendedName>
        <fullName evidence="4">WD40 domain protein beta Propeller</fullName>
    </recommendedName>
</protein>
<dbReference type="InterPro" id="IPR011042">
    <property type="entry name" value="6-blade_b-propeller_TolB-like"/>
</dbReference>
<dbReference type="EnsemblBacteria" id="ABY36112">
    <property type="protein sequence ID" value="ABY36112"/>
    <property type="gene ID" value="Caur_2913"/>
</dbReference>
<dbReference type="PATRIC" id="fig|324602.8.peg.3279"/>
<organism evidence="2 3">
    <name type="scientific">Chloroflexus aurantiacus (strain ATCC 29366 / DSM 635 / J-10-fl)</name>
    <dbReference type="NCBI Taxonomy" id="324602"/>
    <lineage>
        <taxon>Bacteria</taxon>
        <taxon>Bacillati</taxon>
        <taxon>Chloroflexota</taxon>
        <taxon>Chloroflexia</taxon>
        <taxon>Chloroflexales</taxon>
        <taxon>Chloroflexineae</taxon>
        <taxon>Chloroflexaceae</taxon>
        <taxon>Chloroflexus</taxon>
    </lineage>
</organism>
<dbReference type="STRING" id="324602.Caur_2913"/>
<dbReference type="KEGG" id="cau:Caur_2913"/>
<dbReference type="Proteomes" id="UP000002008">
    <property type="component" value="Chromosome"/>
</dbReference>
<evidence type="ECO:0000256" key="1">
    <source>
        <dbReference type="SAM" id="SignalP"/>
    </source>
</evidence>
<sequence>MQHRLWLLCLFILAGCAAATVPPSPESSPLPSASPTIVVTTPTNSLPTAVPTLTPTVAAASPVATAVPPTPTTIAQPDVVVPAYPAEIMFLRNGSLVALDPASGQERVLASGVRDWAVDASGRQIAIANDQGISIVDRASGVVRSVVNNRTAYGLSWTSDGLSFAYAAASEAPVLPFDWERWSRWCAAATVYIVDLPSATERTIGPGCDPVFASDGRRLAYATPPTMQPAFLPFPGQTNAIQLVNRAGANAWNPATADGSPDQGYLVYAPAWSPDARELAYQRFLGYQALVDINLTMIADSSAGGGEPVLAGAGWHRPPAFAPDGERVAIIEYNFSDARGFTGYDIWKLYLVELRGERTEFLPGGDLTLRGQLIARIPRIVAAAWSPDGSSLAVLAPAAWNPTADANNPLYANEGMGEIWQLLPQGTPQRRLTTAVDYASSLVWAPADLVTAQTASGTIRFPADWELLPLAQESDLMATANGRFIGRRTVADASLLSAAGWAQTVADWVTVVDAESPYQLPDGSQLIAFSGQRSDGSAIAGVVRLTSTAIIVSFAPQAEWPDYRASGIALVVAAR</sequence>
<reference evidence="3" key="1">
    <citation type="journal article" date="2011" name="BMC Genomics">
        <title>Complete genome sequence of the filamentous anoxygenic phototrophic bacterium Chloroflexus aurantiacus.</title>
        <authorList>
            <person name="Tang K.H."/>
            <person name="Barry K."/>
            <person name="Chertkov O."/>
            <person name="Dalin E."/>
            <person name="Han C.S."/>
            <person name="Hauser L.J."/>
            <person name="Honchak B.M."/>
            <person name="Karbach L.E."/>
            <person name="Land M.L."/>
            <person name="Lapidus A."/>
            <person name="Larimer F.W."/>
            <person name="Mikhailova N."/>
            <person name="Pitluck S."/>
            <person name="Pierson B.K."/>
            <person name="Blankenship R.E."/>
        </authorList>
    </citation>
    <scope>NUCLEOTIDE SEQUENCE [LARGE SCALE GENOMIC DNA]</scope>
    <source>
        <strain evidence="3">ATCC 29366 / DSM 635 / J-10-fl</strain>
    </source>
</reference>
<keyword evidence="1" id="KW-0732">Signal</keyword>
<dbReference type="eggNOG" id="COG0823">
    <property type="taxonomic scope" value="Bacteria"/>
</dbReference>
<accession>A9WFC8</accession>
<name>A9WFC8_CHLAA</name>
<dbReference type="InParanoid" id="A9WFC8"/>
<dbReference type="RefSeq" id="WP_012258765.1">
    <property type="nucleotide sequence ID" value="NC_010175.1"/>
</dbReference>
<keyword evidence="3" id="KW-1185">Reference proteome</keyword>
<dbReference type="EMBL" id="CP000909">
    <property type="protein sequence ID" value="ABY36112.1"/>
    <property type="molecule type" value="Genomic_DNA"/>
</dbReference>
<proteinExistence type="predicted"/>
<dbReference type="HOGENOM" id="CLU_477936_0_0_0"/>
<evidence type="ECO:0000313" key="2">
    <source>
        <dbReference type="EMBL" id="ABY36112.1"/>
    </source>
</evidence>
<dbReference type="PROSITE" id="PS51257">
    <property type="entry name" value="PROKAR_LIPOPROTEIN"/>
    <property type="match status" value="1"/>
</dbReference>
<feature type="chain" id="PRO_5002746221" description="WD40 domain protein beta Propeller" evidence="1">
    <location>
        <begin position="20"/>
        <end position="575"/>
    </location>
</feature>
<dbReference type="Gene3D" id="2.120.10.30">
    <property type="entry name" value="TolB, C-terminal domain"/>
    <property type="match status" value="1"/>
</dbReference>